<dbReference type="GO" id="GO:0035556">
    <property type="term" value="P:intracellular signal transduction"/>
    <property type="evidence" value="ECO:0007669"/>
    <property type="project" value="InterPro"/>
</dbReference>
<dbReference type="Pfam" id="PF16358">
    <property type="entry name" value="RcsF"/>
    <property type="match status" value="1"/>
</dbReference>
<name>A0A6H1UGC4_9GAMM</name>
<proteinExistence type="predicted"/>
<dbReference type="EMBL" id="CP051180">
    <property type="protein sequence ID" value="QIZ77373.1"/>
    <property type="molecule type" value="Genomic_DNA"/>
</dbReference>
<protein>
    <recommendedName>
        <fullName evidence="3">RcsF protein</fullName>
    </recommendedName>
</protein>
<dbReference type="GO" id="GO:0009279">
    <property type="term" value="C:cell outer membrane"/>
    <property type="evidence" value="ECO:0007669"/>
    <property type="project" value="InterPro"/>
</dbReference>
<keyword evidence="2" id="KW-1185">Reference proteome</keyword>
<dbReference type="KEGG" id="fes:HER31_11070"/>
<dbReference type="Proteomes" id="UP000501602">
    <property type="component" value="Chromosome"/>
</dbReference>
<accession>A0A6H1UGC4</accession>
<dbReference type="InterPro" id="IPR030852">
    <property type="entry name" value="RcsF"/>
</dbReference>
<gene>
    <name evidence="1" type="ORF">HER31_11070</name>
</gene>
<dbReference type="PROSITE" id="PS51257">
    <property type="entry name" value="PROKAR_LIPOPROTEIN"/>
    <property type="match status" value="1"/>
</dbReference>
<organism evidence="1 2">
    <name type="scientific">Ferrimonas lipolytica</name>
    <dbReference type="NCBI Taxonomy" id="2724191"/>
    <lineage>
        <taxon>Bacteria</taxon>
        <taxon>Pseudomonadati</taxon>
        <taxon>Pseudomonadota</taxon>
        <taxon>Gammaproteobacteria</taxon>
        <taxon>Alteromonadales</taxon>
        <taxon>Ferrimonadaceae</taxon>
        <taxon>Ferrimonas</taxon>
    </lineage>
</organism>
<sequence>MHRTLAFALLLLGGCSNTYDFSSNLDPEPIKDYFSTGSVAIYDAMPANAERLAFIDGSSCQTDVSLPPASEVEARTELRHTAAQLGANGVVLSQCVALEELPGCVTNILCSGQAIKIKQ</sequence>
<dbReference type="AlphaFoldDB" id="A0A6H1UGC4"/>
<evidence type="ECO:0008006" key="3">
    <source>
        <dbReference type="Google" id="ProtNLM"/>
    </source>
</evidence>
<reference evidence="1 2" key="1">
    <citation type="submission" date="2020-04" db="EMBL/GenBank/DDBJ databases">
        <title>Ferrimonas sp. S7 isolated from sea water.</title>
        <authorList>
            <person name="Bae S.S."/>
            <person name="Baek K."/>
        </authorList>
    </citation>
    <scope>NUCLEOTIDE SEQUENCE [LARGE SCALE GENOMIC DNA]</scope>
    <source>
        <strain evidence="1 2">S7</strain>
    </source>
</reference>
<evidence type="ECO:0000313" key="2">
    <source>
        <dbReference type="Proteomes" id="UP000501602"/>
    </source>
</evidence>
<dbReference type="Gene3D" id="3.30.110.70">
    <property type="entry name" value="Hypothetical protein apc22750. Chain B"/>
    <property type="match status" value="1"/>
</dbReference>
<evidence type="ECO:0000313" key="1">
    <source>
        <dbReference type="EMBL" id="QIZ77373.1"/>
    </source>
</evidence>
<dbReference type="RefSeq" id="WP_168660633.1">
    <property type="nucleotide sequence ID" value="NZ_CP051180.1"/>
</dbReference>